<gene>
    <name evidence="1" type="ORF">CAI16_12110</name>
</gene>
<accession>A0A3E0WQF5</accession>
<comment type="caution">
    <text evidence="1">The sequence shown here is derived from an EMBL/GenBank/DDBJ whole genome shotgun (WGS) entry which is preliminary data.</text>
</comment>
<reference evidence="1 2" key="1">
    <citation type="submission" date="2017-05" db="EMBL/GenBank/DDBJ databases">
        <title>Virgibacillus sp. AK90 isolated from a saltern of Kakinada, India.</title>
        <authorList>
            <person name="Gupta V."/>
            <person name="Sidhu C."/>
            <person name="Korpole S."/>
            <person name="Pinnaka A.K."/>
        </authorList>
    </citation>
    <scope>NUCLEOTIDE SEQUENCE [LARGE SCALE GENOMIC DNA]</scope>
    <source>
        <strain evidence="1 2">AK90</strain>
    </source>
</reference>
<proteinExistence type="predicted"/>
<dbReference type="InterPro" id="IPR023815">
    <property type="entry name" value="CRISPR-assoc_Csx19"/>
</dbReference>
<organism evidence="1 2">
    <name type="scientific">Virgibacillus dokdonensis</name>
    <dbReference type="NCBI Taxonomy" id="302167"/>
    <lineage>
        <taxon>Bacteria</taxon>
        <taxon>Bacillati</taxon>
        <taxon>Bacillota</taxon>
        <taxon>Bacilli</taxon>
        <taxon>Bacillales</taxon>
        <taxon>Bacillaceae</taxon>
        <taxon>Virgibacillus</taxon>
    </lineage>
</organism>
<protein>
    <submittedName>
        <fullName evidence="1">CRISPR-associated protein</fullName>
    </submittedName>
</protein>
<dbReference type="AlphaFoldDB" id="A0A3E0WQF5"/>
<dbReference type="NCBIfam" id="TIGR03984">
    <property type="entry name" value="CRISPR-associated protein Csx19"/>
    <property type="match status" value="1"/>
</dbReference>
<evidence type="ECO:0000313" key="1">
    <source>
        <dbReference type="EMBL" id="RFA34226.1"/>
    </source>
</evidence>
<dbReference type="EMBL" id="NFZX01000025">
    <property type="protein sequence ID" value="RFA34226.1"/>
    <property type="molecule type" value="Genomic_DNA"/>
</dbReference>
<sequence length="194" mass="23108">MVQNMELARCNSTIMRKGKLKADELIHFIQSNNGQLYVVTDYGVFLGIVESKNIKLYDDEMLNPDFIQEVRIFNKDMEIKITRMDGEFVWRERKDKDNNNGEITRIDETYLLWGKVEPCKKGWSMLTEQRGSRIALPHSYEQEQKVGLVFRKYIAFQDWDLANEQPFAYHVVDDRLVEYQIWKEEKPDEQQTTK</sequence>
<evidence type="ECO:0000313" key="2">
    <source>
        <dbReference type="Proteomes" id="UP000256488"/>
    </source>
</evidence>
<dbReference type="Proteomes" id="UP000256488">
    <property type="component" value="Unassembled WGS sequence"/>
</dbReference>
<name>A0A3E0WQF5_9BACI</name>